<dbReference type="EMBL" id="JACEIK010012332">
    <property type="protein sequence ID" value="MCE3216113.1"/>
    <property type="molecule type" value="Genomic_DNA"/>
</dbReference>
<proteinExistence type="predicted"/>
<keyword evidence="2" id="KW-1185">Reference proteome</keyword>
<comment type="caution">
    <text evidence="1">The sequence shown here is derived from an EMBL/GenBank/DDBJ whole genome shotgun (WGS) entry which is preliminary data.</text>
</comment>
<sequence length="112" mass="12356">MKERQILWSAFTGGSGYGAWRFRVRMFVVERRRCRGDRCGLFSGGFWPEGEERENWVVFGEGSGRGGSRRLVAASIFHRREGEENGGGVVAVMGFAGNGGRGCWFSVVGEEG</sequence>
<dbReference type="Proteomes" id="UP000823775">
    <property type="component" value="Unassembled WGS sequence"/>
</dbReference>
<accession>A0ABS8WY41</accession>
<evidence type="ECO:0000313" key="1">
    <source>
        <dbReference type="EMBL" id="MCE3216113.1"/>
    </source>
</evidence>
<name>A0ABS8WY41_DATST</name>
<reference evidence="1 2" key="1">
    <citation type="journal article" date="2021" name="BMC Genomics">
        <title>Datura genome reveals duplications of psychoactive alkaloid biosynthetic genes and high mutation rate following tissue culture.</title>
        <authorList>
            <person name="Rajewski A."/>
            <person name="Carter-House D."/>
            <person name="Stajich J."/>
            <person name="Litt A."/>
        </authorList>
    </citation>
    <scope>NUCLEOTIDE SEQUENCE [LARGE SCALE GENOMIC DNA]</scope>
    <source>
        <strain evidence="1">AR-01</strain>
    </source>
</reference>
<gene>
    <name evidence="1" type="ORF">HAX54_004942</name>
</gene>
<protein>
    <submittedName>
        <fullName evidence="1">Uncharacterized protein</fullName>
    </submittedName>
</protein>
<feature type="non-terminal residue" evidence="1">
    <location>
        <position position="112"/>
    </location>
</feature>
<organism evidence="1 2">
    <name type="scientific">Datura stramonium</name>
    <name type="common">Jimsonweed</name>
    <name type="synonym">Common thornapple</name>
    <dbReference type="NCBI Taxonomy" id="4076"/>
    <lineage>
        <taxon>Eukaryota</taxon>
        <taxon>Viridiplantae</taxon>
        <taxon>Streptophyta</taxon>
        <taxon>Embryophyta</taxon>
        <taxon>Tracheophyta</taxon>
        <taxon>Spermatophyta</taxon>
        <taxon>Magnoliopsida</taxon>
        <taxon>eudicotyledons</taxon>
        <taxon>Gunneridae</taxon>
        <taxon>Pentapetalae</taxon>
        <taxon>asterids</taxon>
        <taxon>lamiids</taxon>
        <taxon>Solanales</taxon>
        <taxon>Solanaceae</taxon>
        <taxon>Solanoideae</taxon>
        <taxon>Datureae</taxon>
        <taxon>Datura</taxon>
    </lineage>
</organism>
<evidence type="ECO:0000313" key="2">
    <source>
        <dbReference type="Proteomes" id="UP000823775"/>
    </source>
</evidence>